<name>A0ABS2QYV8_9BACI</name>
<dbReference type="SUPFAM" id="SSF56784">
    <property type="entry name" value="HAD-like"/>
    <property type="match status" value="1"/>
</dbReference>
<dbReference type="Proteomes" id="UP000809829">
    <property type="component" value="Unassembled WGS sequence"/>
</dbReference>
<dbReference type="Pfam" id="PF08282">
    <property type="entry name" value="Hydrolase_3"/>
    <property type="match status" value="1"/>
</dbReference>
<protein>
    <submittedName>
        <fullName evidence="1">Cof subfamily protein (Haloacid dehalogenase superfamily)</fullName>
    </submittedName>
</protein>
<comment type="caution">
    <text evidence="1">The sequence shown here is derived from an EMBL/GenBank/DDBJ whole genome shotgun (WGS) entry which is preliminary data.</text>
</comment>
<dbReference type="CDD" id="cd07516">
    <property type="entry name" value="HAD_Pase"/>
    <property type="match status" value="1"/>
</dbReference>
<proteinExistence type="predicted"/>
<evidence type="ECO:0000313" key="2">
    <source>
        <dbReference type="Proteomes" id="UP000809829"/>
    </source>
</evidence>
<dbReference type="RefSeq" id="WP_205188137.1">
    <property type="nucleotide sequence ID" value="NZ_JAFBFC010000005.1"/>
</dbReference>
<dbReference type="InterPro" id="IPR000150">
    <property type="entry name" value="Cof"/>
</dbReference>
<evidence type="ECO:0000313" key="1">
    <source>
        <dbReference type="EMBL" id="MBM7704127.1"/>
    </source>
</evidence>
<dbReference type="Gene3D" id="3.40.50.1000">
    <property type="entry name" value="HAD superfamily/HAD-like"/>
    <property type="match status" value="1"/>
</dbReference>
<dbReference type="SFLD" id="SFLDG01144">
    <property type="entry name" value="C2.B.4:_PGP_Like"/>
    <property type="match status" value="1"/>
</dbReference>
<dbReference type="SFLD" id="SFLDS00003">
    <property type="entry name" value="Haloacid_Dehalogenase"/>
    <property type="match status" value="1"/>
</dbReference>
<accession>A0ABS2QYV8</accession>
<gene>
    <name evidence="1" type="ORF">JOC83_002977</name>
</gene>
<dbReference type="PANTHER" id="PTHR10000:SF55">
    <property type="entry name" value="5-AMINO-6-(5-PHOSPHO-D-RIBITYLAMINO)URACIL PHOSPHATASE YCSE"/>
    <property type="match status" value="1"/>
</dbReference>
<dbReference type="NCBIfam" id="TIGR01484">
    <property type="entry name" value="HAD-SF-IIB"/>
    <property type="match status" value="1"/>
</dbReference>
<sequence>MKCIAIDMDGTLVNSEQVVSKENADAIRAAQQAGIEVVIATGRSYEEAKYVLQEAGIDTHIICVNGSEVRNPKGDRLSSISLDTTHIKSVQEIFQHYDLYFEVYTNKGTYSNDYDKALAVVMDIYMSASLKNDYEKLLEGAKERFEKGNVTLVDTYDVLYDDQNISIYKLLAFSFDEEKLEKAKSDLATFEGIAVSSSGKENIEVNDLRAQKGMALAEFVKERNIDLKDTVAIGDNYNDVSMFKKAGKAIAMGNAPDGVKIYSDEVTGTNDEDGVAQAILAVLSKQMA</sequence>
<reference evidence="1 2" key="1">
    <citation type="submission" date="2021-01" db="EMBL/GenBank/DDBJ databases">
        <title>Genomic Encyclopedia of Type Strains, Phase IV (KMG-IV): sequencing the most valuable type-strain genomes for metagenomic binning, comparative biology and taxonomic classification.</title>
        <authorList>
            <person name="Goeker M."/>
        </authorList>
    </citation>
    <scope>NUCLEOTIDE SEQUENCE [LARGE SCALE GENOMIC DNA]</scope>
    <source>
        <strain evidence="1 2">DSM 104297</strain>
    </source>
</reference>
<dbReference type="InterPro" id="IPR006379">
    <property type="entry name" value="HAD-SF_hydro_IIB"/>
</dbReference>
<dbReference type="NCBIfam" id="TIGR00099">
    <property type="entry name" value="Cof-subfamily"/>
    <property type="match status" value="1"/>
</dbReference>
<dbReference type="Gene3D" id="3.30.1240.10">
    <property type="match status" value="1"/>
</dbReference>
<dbReference type="InterPro" id="IPR023214">
    <property type="entry name" value="HAD_sf"/>
</dbReference>
<organism evidence="1 2">
    <name type="scientific">Priestia iocasae</name>
    <dbReference type="NCBI Taxonomy" id="2291674"/>
    <lineage>
        <taxon>Bacteria</taxon>
        <taxon>Bacillati</taxon>
        <taxon>Bacillota</taxon>
        <taxon>Bacilli</taxon>
        <taxon>Bacillales</taxon>
        <taxon>Bacillaceae</taxon>
        <taxon>Priestia</taxon>
    </lineage>
</organism>
<dbReference type="EMBL" id="JAFBFC010000005">
    <property type="protein sequence ID" value="MBM7704127.1"/>
    <property type="molecule type" value="Genomic_DNA"/>
</dbReference>
<keyword evidence="2" id="KW-1185">Reference proteome</keyword>
<dbReference type="SFLD" id="SFLDG01140">
    <property type="entry name" value="C2.B:_Phosphomannomutase_and_P"/>
    <property type="match status" value="1"/>
</dbReference>
<dbReference type="PANTHER" id="PTHR10000">
    <property type="entry name" value="PHOSPHOSERINE PHOSPHATASE"/>
    <property type="match status" value="1"/>
</dbReference>
<dbReference type="InterPro" id="IPR036412">
    <property type="entry name" value="HAD-like_sf"/>
</dbReference>